<keyword evidence="2" id="KW-1185">Reference proteome</keyword>
<comment type="caution">
    <text evidence="1">The sequence shown here is derived from an EMBL/GenBank/DDBJ whole genome shotgun (WGS) entry which is preliminary data.</text>
</comment>
<feature type="non-terminal residue" evidence="1">
    <location>
        <position position="64"/>
    </location>
</feature>
<dbReference type="AlphaFoldDB" id="A0A392U826"/>
<name>A0A392U826_9FABA</name>
<evidence type="ECO:0000313" key="2">
    <source>
        <dbReference type="Proteomes" id="UP000265520"/>
    </source>
</evidence>
<reference evidence="1 2" key="1">
    <citation type="journal article" date="2018" name="Front. Plant Sci.">
        <title>Red Clover (Trifolium pratense) and Zigzag Clover (T. medium) - A Picture of Genomic Similarities and Differences.</title>
        <authorList>
            <person name="Dluhosova J."/>
            <person name="Istvanek J."/>
            <person name="Nedelnik J."/>
            <person name="Repkova J."/>
        </authorList>
    </citation>
    <scope>NUCLEOTIDE SEQUENCE [LARGE SCALE GENOMIC DNA]</scope>
    <source>
        <strain evidence="2">cv. 10/8</strain>
        <tissue evidence="1">Leaf</tissue>
    </source>
</reference>
<evidence type="ECO:0000313" key="1">
    <source>
        <dbReference type="EMBL" id="MCI68580.1"/>
    </source>
</evidence>
<sequence>MRTEFRKVFVRGKSIVFTPAVISQHLGRCTDEVAELEVTQNETCKTLTGNVVKAWPKKNNLSAT</sequence>
<dbReference type="EMBL" id="LXQA010739118">
    <property type="protein sequence ID" value="MCI68580.1"/>
    <property type="molecule type" value="Genomic_DNA"/>
</dbReference>
<proteinExistence type="predicted"/>
<accession>A0A392U826</accession>
<organism evidence="1 2">
    <name type="scientific">Trifolium medium</name>
    <dbReference type="NCBI Taxonomy" id="97028"/>
    <lineage>
        <taxon>Eukaryota</taxon>
        <taxon>Viridiplantae</taxon>
        <taxon>Streptophyta</taxon>
        <taxon>Embryophyta</taxon>
        <taxon>Tracheophyta</taxon>
        <taxon>Spermatophyta</taxon>
        <taxon>Magnoliopsida</taxon>
        <taxon>eudicotyledons</taxon>
        <taxon>Gunneridae</taxon>
        <taxon>Pentapetalae</taxon>
        <taxon>rosids</taxon>
        <taxon>fabids</taxon>
        <taxon>Fabales</taxon>
        <taxon>Fabaceae</taxon>
        <taxon>Papilionoideae</taxon>
        <taxon>50 kb inversion clade</taxon>
        <taxon>NPAAA clade</taxon>
        <taxon>Hologalegina</taxon>
        <taxon>IRL clade</taxon>
        <taxon>Trifolieae</taxon>
        <taxon>Trifolium</taxon>
    </lineage>
</organism>
<protein>
    <submittedName>
        <fullName evidence="1">Envelope-like protein</fullName>
    </submittedName>
</protein>
<dbReference type="Proteomes" id="UP000265520">
    <property type="component" value="Unassembled WGS sequence"/>
</dbReference>